<dbReference type="Proteomes" id="UP001497382">
    <property type="component" value="Unassembled WGS sequence"/>
</dbReference>
<name>A0AAV1ZE77_9ARAC</name>
<evidence type="ECO:0000313" key="2">
    <source>
        <dbReference type="Proteomes" id="UP001497382"/>
    </source>
</evidence>
<comment type="caution">
    <text evidence="1">The sequence shown here is derived from an EMBL/GenBank/DDBJ whole genome shotgun (WGS) entry which is preliminary data.</text>
</comment>
<dbReference type="EMBL" id="CAXIEN010000034">
    <property type="protein sequence ID" value="CAL1268567.1"/>
    <property type="molecule type" value="Genomic_DNA"/>
</dbReference>
<reference evidence="1 2" key="1">
    <citation type="submission" date="2024-04" db="EMBL/GenBank/DDBJ databases">
        <authorList>
            <person name="Rising A."/>
            <person name="Reimegard J."/>
            <person name="Sonavane S."/>
            <person name="Akerstrom W."/>
            <person name="Nylinder S."/>
            <person name="Hedman E."/>
            <person name="Kallberg Y."/>
        </authorList>
    </citation>
    <scope>NUCLEOTIDE SEQUENCE [LARGE SCALE GENOMIC DNA]</scope>
</reference>
<gene>
    <name evidence="1" type="ORF">LARSCL_LOCUS4242</name>
</gene>
<evidence type="ECO:0000313" key="1">
    <source>
        <dbReference type="EMBL" id="CAL1268567.1"/>
    </source>
</evidence>
<accession>A0AAV1ZE77</accession>
<dbReference type="AlphaFoldDB" id="A0AAV1ZE77"/>
<organism evidence="1 2">
    <name type="scientific">Larinioides sclopetarius</name>
    <dbReference type="NCBI Taxonomy" id="280406"/>
    <lineage>
        <taxon>Eukaryota</taxon>
        <taxon>Metazoa</taxon>
        <taxon>Ecdysozoa</taxon>
        <taxon>Arthropoda</taxon>
        <taxon>Chelicerata</taxon>
        <taxon>Arachnida</taxon>
        <taxon>Araneae</taxon>
        <taxon>Araneomorphae</taxon>
        <taxon>Entelegynae</taxon>
        <taxon>Araneoidea</taxon>
        <taxon>Araneidae</taxon>
        <taxon>Larinioides</taxon>
    </lineage>
</organism>
<protein>
    <submittedName>
        <fullName evidence="1">Uncharacterized protein</fullName>
    </submittedName>
</protein>
<sequence length="322" mass="35623">MYHSHGALLVIEGLPLHLKAKQEVTYVRVTKLGKVNHLKGQNFDPLDFEGKISTVKFHATSFNLEEPVFFDHTFDIDKPIKIYTDGYKVEDRIGCALTVRENNIFISQWMVNSNFTIQFPKLNLLPSGKLTPGLVISINSSKSVLTANAASSLKTNNPLFQRSSIKLACRTCRQWNNGFPLKESHFGRDPNRLSGTQDLPEILRVVASSLFDPICIGTETNKYLFRDRRGKEFTADACSDNPGSYAGGSLITGRVFKNTDTKGALGGTFQVVLFLCFIFEISKTVRGADGIEASQAPALAKVSAISLPSRSTWEGIHCRCVL</sequence>
<proteinExistence type="predicted"/>
<keyword evidence="2" id="KW-1185">Reference proteome</keyword>